<dbReference type="EMBL" id="CM047944">
    <property type="protein sequence ID" value="KAI9899244.1"/>
    <property type="molecule type" value="Genomic_DNA"/>
</dbReference>
<evidence type="ECO:0000313" key="2">
    <source>
        <dbReference type="Proteomes" id="UP001163324"/>
    </source>
</evidence>
<organism evidence="1 2">
    <name type="scientific">Trichothecium roseum</name>
    <dbReference type="NCBI Taxonomy" id="47278"/>
    <lineage>
        <taxon>Eukaryota</taxon>
        <taxon>Fungi</taxon>
        <taxon>Dikarya</taxon>
        <taxon>Ascomycota</taxon>
        <taxon>Pezizomycotina</taxon>
        <taxon>Sordariomycetes</taxon>
        <taxon>Hypocreomycetidae</taxon>
        <taxon>Hypocreales</taxon>
        <taxon>Hypocreales incertae sedis</taxon>
        <taxon>Trichothecium</taxon>
    </lineage>
</organism>
<protein>
    <submittedName>
        <fullName evidence="1">Uncharacterized protein</fullName>
    </submittedName>
</protein>
<proteinExistence type="predicted"/>
<name>A0ACC0UYL8_9HYPO</name>
<accession>A0ACC0UYL8</accession>
<evidence type="ECO:0000313" key="1">
    <source>
        <dbReference type="EMBL" id="KAI9899244.1"/>
    </source>
</evidence>
<reference evidence="1" key="1">
    <citation type="submission" date="2022-10" db="EMBL/GenBank/DDBJ databases">
        <title>Complete Genome of Trichothecium roseum strain YXFP-22015, a Plant Pathogen Isolated from Citrus.</title>
        <authorList>
            <person name="Wang Y."/>
            <person name="Zhu L."/>
        </authorList>
    </citation>
    <scope>NUCLEOTIDE SEQUENCE</scope>
    <source>
        <strain evidence="1">YXFP-22015</strain>
    </source>
</reference>
<keyword evidence="2" id="KW-1185">Reference proteome</keyword>
<dbReference type="Proteomes" id="UP001163324">
    <property type="component" value="Chromosome 5"/>
</dbReference>
<sequence>MSEKHDALDAVRTKSRDEDISKVVDTKVVTGNEAFNEAMIKEPPSAWTKAQILVYAFSTIGFFCSTMNGYDGSLINNLLQNPAFKERYGVENDGIWAGIVSSMYQIGGVVALPFVGPCIDGYGRRVGMLIGSILIVVGTIIQGLSDGPSQFMGGRFLLGFGVSIAAAGGPMYVVEINHPAFRGVVGAMYNTLWFSGAIIAAGSARGALEVGGDYSWRLITWLQALFSGLIILFCMFLPESPRWLYVNNRKEEAKRVLTTYHGGGNPDSPWVRLQLHEYETLLNEDGADKRWWDYRALFCDKPARYRWACNVLLSAFGQWAGNAVLSYFLGSVLDTAGYTDWVSQANITLINNCQQFCWAIVGAFLVERVGRRPLLLFSFSACSVVWLGMTIASSQFAASYAGDDAAGDPVYTNHAASKATLALIFIFGAVFSVGITPLQGLYCVEVLSFEQRAKGMAFSSFAVNAAGLLNQFAWPVSMEKIGWKTYIIFTIWDAVMFSVVYFVFPETKGRTLEELDEIFAAKSPVKASTAKKELAVTQAGDVVDVKDV</sequence>
<gene>
    <name evidence="1" type="ORF">N3K66_005705</name>
</gene>
<comment type="caution">
    <text evidence="1">The sequence shown here is derived from an EMBL/GenBank/DDBJ whole genome shotgun (WGS) entry which is preliminary data.</text>
</comment>